<proteinExistence type="predicted"/>
<feature type="region of interest" description="Disordered" evidence="1">
    <location>
        <begin position="201"/>
        <end position="247"/>
    </location>
</feature>
<evidence type="ECO:0000313" key="2">
    <source>
        <dbReference type="Ensembl" id="ENSECAP00000076695.1"/>
    </source>
</evidence>
<name>A0A9L0SPA8_HORSE</name>
<protein>
    <submittedName>
        <fullName evidence="2">Uncharacterized protein</fullName>
    </submittedName>
</protein>
<accession>A0A9L0SPA8</accession>
<dbReference type="Proteomes" id="UP000002281">
    <property type="component" value="Chromosome 25"/>
</dbReference>
<feature type="region of interest" description="Disordered" evidence="1">
    <location>
        <begin position="131"/>
        <end position="188"/>
    </location>
</feature>
<sequence>RARSGAAAGRLCGVQEQGHLALLPAATSTAEATRKQFGLISCSNECLTAEAFGFTVNASASILSSSRSVCGSSCPTRPAQPPGPPGSGRQGRQGDLRVRVARRSARRRPLVAAGRGAPALPRIACLAARVAGRGGQRTPRHAPAGQRPQPDCRRSAHLSAAGRAPWTATCPGGSTRSSRWPSRTGAAACRRPATASCATTGAWWRAPSPPPATGLNSAVAKWPPATAKATPWRSRPPGGGGGKDKLFAREQSCAQVVLQATNEKNVPTRQDVSCPIPKMEIDK</sequence>
<reference evidence="2" key="2">
    <citation type="submission" date="2025-08" db="UniProtKB">
        <authorList>
            <consortium name="Ensembl"/>
        </authorList>
    </citation>
    <scope>IDENTIFICATION</scope>
    <source>
        <strain evidence="2">Thoroughbred</strain>
    </source>
</reference>
<feature type="region of interest" description="Disordered" evidence="1">
    <location>
        <begin position="71"/>
        <end position="95"/>
    </location>
</feature>
<feature type="compositionally biased region" description="Low complexity" evidence="1">
    <location>
        <begin position="220"/>
        <end position="232"/>
    </location>
</feature>
<dbReference type="AlphaFoldDB" id="A0A9L0SPA8"/>
<keyword evidence="3" id="KW-1185">Reference proteome</keyword>
<feature type="compositionally biased region" description="Polar residues" evidence="1">
    <location>
        <begin position="172"/>
        <end position="181"/>
    </location>
</feature>
<dbReference type="Gene3D" id="2.80.10.50">
    <property type="match status" value="1"/>
</dbReference>
<evidence type="ECO:0000256" key="1">
    <source>
        <dbReference type="SAM" id="MobiDB-lite"/>
    </source>
</evidence>
<organism evidence="2 3">
    <name type="scientific">Equus caballus</name>
    <name type="common">Horse</name>
    <dbReference type="NCBI Taxonomy" id="9796"/>
    <lineage>
        <taxon>Eukaryota</taxon>
        <taxon>Metazoa</taxon>
        <taxon>Chordata</taxon>
        <taxon>Craniata</taxon>
        <taxon>Vertebrata</taxon>
        <taxon>Euteleostomi</taxon>
        <taxon>Mammalia</taxon>
        <taxon>Eutheria</taxon>
        <taxon>Laurasiatheria</taxon>
        <taxon>Perissodactyla</taxon>
        <taxon>Equidae</taxon>
        <taxon>Equus</taxon>
    </lineage>
</organism>
<feature type="region of interest" description="Disordered" evidence="1">
    <location>
        <begin position="264"/>
        <end position="283"/>
    </location>
</feature>
<evidence type="ECO:0000313" key="3">
    <source>
        <dbReference type="Proteomes" id="UP000002281"/>
    </source>
</evidence>
<reference evidence="2" key="3">
    <citation type="submission" date="2025-09" db="UniProtKB">
        <authorList>
            <consortium name="Ensembl"/>
        </authorList>
    </citation>
    <scope>IDENTIFICATION</scope>
    <source>
        <strain evidence="2">Thoroughbred</strain>
    </source>
</reference>
<reference evidence="2 3" key="1">
    <citation type="journal article" date="2009" name="Science">
        <title>Genome sequence, comparative analysis, and population genetics of the domestic horse.</title>
        <authorList>
            <consortium name="Broad Institute Genome Sequencing Platform"/>
            <consortium name="Broad Institute Whole Genome Assembly Team"/>
            <person name="Wade C.M."/>
            <person name="Giulotto E."/>
            <person name="Sigurdsson S."/>
            <person name="Zoli M."/>
            <person name="Gnerre S."/>
            <person name="Imsland F."/>
            <person name="Lear T.L."/>
            <person name="Adelson D.L."/>
            <person name="Bailey E."/>
            <person name="Bellone R.R."/>
            <person name="Bloecker H."/>
            <person name="Distl O."/>
            <person name="Edgar R.C."/>
            <person name="Garber M."/>
            <person name="Leeb T."/>
            <person name="Mauceli E."/>
            <person name="MacLeod J.N."/>
            <person name="Penedo M.C.T."/>
            <person name="Raison J.M."/>
            <person name="Sharpe T."/>
            <person name="Vogel J."/>
            <person name="Andersson L."/>
            <person name="Antczak D.F."/>
            <person name="Biagi T."/>
            <person name="Binns M.M."/>
            <person name="Chowdhary B.P."/>
            <person name="Coleman S.J."/>
            <person name="Della Valle G."/>
            <person name="Fryc S."/>
            <person name="Guerin G."/>
            <person name="Hasegawa T."/>
            <person name="Hill E.W."/>
            <person name="Jurka J."/>
            <person name="Kiialainen A."/>
            <person name="Lindgren G."/>
            <person name="Liu J."/>
            <person name="Magnani E."/>
            <person name="Mickelson J.R."/>
            <person name="Murray J."/>
            <person name="Nergadze S.G."/>
            <person name="Onofrio R."/>
            <person name="Pedroni S."/>
            <person name="Piras M.F."/>
            <person name="Raudsepp T."/>
            <person name="Rocchi M."/>
            <person name="Roeed K.H."/>
            <person name="Ryder O.A."/>
            <person name="Searle S."/>
            <person name="Skow L."/>
            <person name="Swinburne J.E."/>
            <person name="Syvaenen A.C."/>
            <person name="Tozaki T."/>
            <person name="Valberg S.J."/>
            <person name="Vaudin M."/>
            <person name="White J.R."/>
            <person name="Zody M.C."/>
            <person name="Lander E.S."/>
            <person name="Lindblad-Toh K."/>
        </authorList>
    </citation>
    <scope>NUCLEOTIDE SEQUENCE [LARGE SCALE GENOMIC DNA]</scope>
    <source>
        <strain evidence="2 3">Thoroughbred</strain>
    </source>
</reference>
<dbReference type="Ensembl" id="ENSECAT00000131493.1">
    <property type="protein sequence ID" value="ENSECAP00000076695.1"/>
    <property type="gene ID" value="ENSECAG00000056860.1"/>
</dbReference>